<keyword evidence="1" id="KW-1133">Transmembrane helix</keyword>
<feature type="transmembrane region" description="Helical" evidence="1">
    <location>
        <begin position="12"/>
        <end position="35"/>
    </location>
</feature>
<reference evidence="2 3" key="1">
    <citation type="submission" date="2017-12" db="EMBL/GenBank/DDBJ databases">
        <title>Complete genome sequence of Spiroplasma floricola 23-6 (ATCC 29989).</title>
        <authorList>
            <person name="Tsai Y.-M."/>
            <person name="Wu P.-S."/>
            <person name="Lo W.-S."/>
            <person name="Kuo C.-H."/>
        </authorList>
    </citation>
    <scope>NUCLEOTIDE SEQUENCE [LARGE SCALE GENOMIC DNA]</scope>
    <source>
        <strain evidence="2 3">23-6</strain>
    </source>
</reference>
<keyword evidence="3" id="KW-1185">Reference proteome</keyword>
<protein>
    <recommendedName>
        <fullName evidence="4">Transmembrane protein</fullName>
    </recommendedName>
</protein>
<dbReference type="AlphaFoldDB" id="A0A2K8SDP5"/>
<dbReference type="RefSeq" id="WP_100916572.1">
    <property type="nucleotide sequence ID" value="NZ_CP025057.1"/>
</dbReference>
<dbReference type="Proteomes" id="UP000231823">
    <property type="component" value="Chromosome"/>
</dbReference>
<organism evidence="2 3">
    <name type="scientific">Spiroplasma floricola 23-6</name>
    <dbReference type="NCBI Taxonomy" id="1336749"/>
    <lineage>
        <taxon>Bacteria</taxon>
        <taxon>Bacillati</taxon>
        <taxon>Mycoplasmatota</taxon>
        <taxon>Mollicutes</taxon>
        <taxon>Entomoplasmatales</taxon>
        <taxon>Spiroplasmataceae</taxon>
        <taxon>Spiroplasma</taxon>
    </lineage>
</organism>
<dbReference type="EMBL" id="CP025057">
    <property type="protein sequence ID" value="AUB31586.1"/>
    <property type="molecule type" value="Genomic_DNA"/>
</dbReference>
<gene>
    <name evidence="2" type="ORF">SFLOR_v1c05340</name>
</gene>
<evidence type="ECO:0000313" key="2">
    <source>
        <dbReference type="EMBL" id="AUB31586.1"/>
    </source>
</evidence>
<sequence>MRNYYEQIILTILSLIIIFLVIFYLVTEIFLPVYARKNSLYFKSKIDTQKINAKIKEEKWKRFILFWTILLIVATFLMSLTYFFIQSRKIYVHYSLFMIIVFTSSFSALVFIYFIVRFKLSKKEWKSKKEIIVYFWKYKYKNINNAVFKEIKLLNKIGEENLKINRKISKNQKLVIKKLNKLSKFKDSTYKEFYIFKKYINKNGLILKHLEKKYIKNNLKINKSMDSIDDLSTAMIDNFLTFMK</sequence>
<accession>A0A2K8SDP5</accession>
<keyword evidence="1" id="KW-0812">Transmembrane</keyword>
<keyword evidence="1" id="KW-0472">Membrane</keyword>
<proteinExistence type="predicted"/>
<feature type="transmembrane region" description="Helical" evidence="1">
    <location>
        <begin position="64"/>
        <end position="85"/>
    </location>
</feature>
<dbReference type="KEGG" id="sfz:SFLOR_v1c05340"/>
<feature type="transmembrane region" description="Helical" evidence="1">
    <location>
        <begin position="91"/>
        <end position="116"/>
    </location>
</feature>
<evidence type="ECO:0008006" key="4">
    <source>
        <dbReference type="Google" id="ProtNLM"/>
    </source>
</evidence>
<evidence type="ECO:0000256" key="1">
    <source>
        <dbReference type="SAM" id="Phobius"/>
    </source>
</evidence>
<name>A0A2K8SDP5_9MOLU</name>
<evidence type="ECO:0000313" key="3">
    <source>
        <dbReference type="Proteomes" id="UP000231823"/>
    </source>
</evidence>